<keyword evidence="8 10" id="KW-0472">Membrane</keyword>
<evidence type="ECO:0000256" key="6">
    <source>
        <dbReference type="ARBA" id="ARBA00022824"/>
    </source>
</evidence>
<evidence type="ECO:0000313" key="11">
    <source>
        <dbReference type="EMBL" id="EFA03547.2"/>
    </source>
</evidence>
<keyword evidence="12" id="KW-1185">Reference proteome</keyword>
<keyword evidence="7 10" id="KW-1133">Transmembrane helix</keyword>
<evidence type="ECO:0000256" key="7">
    <source>
        <dbReference type="ARBA" id="ARBA00022989"/>
    </source>
</evidence>
<dbReference type="GO" id="GO:0005637">
    <property type="term" value="C:nuclear inner membrane"/>
    <property type="evidence" value="ECO:0000318"/>
    <property type="project" value="GO_Central"/>
</dbReference>
<dbReference type="InterPro" id="IPR012430">
    <property type="entry name" value="TMEM43_fam"/>
</dbReference>
<evidence type="ECO:0000313" key="12">
    <source>
        <dbReference type="Proteomes" id="UP000007266"/>
    </source>
</evidence>
<evidence type="ECO:0000256" key="10">
    <source>
        <dbReference type="SAM" id="Phobius"/>
    </source>
</evidence>
<evidence type="ECO:0000256" key="8">
    <source>
        <dbReference type="ARBA" id="ARBA00023136"/>
    </source>
</evidence>
<evidence type="ECO:0000256" key="4">
    <source>
        <dbReference type="ARBA" id="ARBA00006627"/>
    </source>
</evidence>
<accession>D6WKX6</accession>
<feature type="transmembrane region" description="Helical" evidence="10">
    <location>
        <begin position="289"/>
        <end position="310"/>
    </location>
</feature>
<evidence type="ECO:0000256" key="2">
    <source>
        <dbReference type="ARBA" id="ARBA00004259"/>
    </source>
</evidence>
<evidence type="ECO:0000256" key="1">
    <source>
        <dbReference type="ARBA" id="ARBA00004127"/>
    </source>
</evidence>
<keyword evidence="6" id="KW-0256">Endoplasmic reticulum</keyword>
<dbReference type="GO" id="GO:0006629">
    <property type="term" value="P:lipid metabolic process"/>
    <property type="evidence" value="ECO:0000318"/>
    <property type="project" value="GO_Central"/>
</dbReference>
<sequence length="384" mass="44061">MPSTSSSLIDEFQRSWLTSLIGICILCLGIWLLTWNEGRAVHHAHSLDEAYNRVISLNPYENIRPELDGHLVHITGPLGIDEPLTEPEYGISIQAVKLKRRVQMYQWVEERSPRDYVDNGLDQNYETSDYYYVTEWRDKVVDSSSFYIRHGHHNPTEIPLKSHTYISPFVRVGHLMLGSEIKEKFTDYVEVTSDERPERKDVKLHMGIYYHCDDVWNPEVGDIRVQFYYAGIANEIVTVIAMQKDGVLVPYTTSKGHKIALLRHGDLNINQMFNAEHYDVRLETWKIRAAGVFILYASCVCLARLIKIFFFRIPFLRNIVAGDMTSSTNFAISASVSLLVIATAWILYRPVLGVGLVAAAISPFFYCTMGMYNIAQNQNGFYNR</sequence>
<gene>
    <name evidence="11" type="primary">AUGUSTUS-3.0.2_13551</name>
    <name evidence="11" type="ORF">TcasGA2_TC013551</name>
</gene>
<dbReference type="Pfam" id="PF07787">
    <property type="entry name" value="TMEM43"/>
    <property type="match status" value="1"/>
</dbReference>
<name>D6WKX6_TRICA</name>
<proteinExistence type="inferred from homology"/>
<dbReference type="InParanoid" id="D6WKX6"/>
<evidence type="ECO:0000256" key="3">
    <source>
        <dbReference type="ARBA" id="ARBA00004586"/>
    </source>
</evidence>
<dbReference type="OMA" id="NMMALDE"/>
<dbReference type="PANTHER" id="PTHR13416">
    <property type="match status" value="1"/>
</dbReference>
<comment type="subcellular location">
    <subcellularLocation>
        <location evidence="1">Endomembrane system</location>
        <topology evidence="1">Multi-pass membrane protein</topology>
    </subcellularLocation>
    <subcellularLocation>
        <location evidence="3">Endoplasmic reticulum membrane</location>
    </subcellularLocation>
    <subcellularLocation>
        <location evidence="2">Nucleus envelope</location>
    </subcellularLocation>
</comment>
<dbReference type="AlphaFoldDB" id="D6WKX6"/>
<dbReference type="FunCoup" id="D6WKX6">
    <property type="interactions" value="841"/>
</dbReference>
<dbReference type="EMBL" id="KQ971343">
    <property type="protein sequence ID" value="EFA03547.2"/>
    <property type="molecule type" value="Genomic_DNA"/>
</dbReference>
<feature type="transmembrane region" description="Helical" evidence="10">
    <location>
        <begin position="16"/>
        <end position="35"/>
    </location>
</feature>
<keyword evidence="5 10" id="KW-0812">Transmembrane</keyword>
<dbReference type="Proteomes" id="UP000007266">
    <property type="component" value="Linkage group 5"/>
</dbReference>
<keyword evidence="9" id="KW-0539">Nucleus</keyword>
<dbReference type="eggNOG" id="ENOG502QSR2">
    <property type="taxonomic scope" value="Eukaryota"/>
</dbReference>
<dbReference type="GO" id="GO:0071763">
    <property type="term" value="P:nuclear membrane organization"/>
    <property type="evidence" value="ECO:0000318"/>
    <property type="project" value="GO_Central"/>
</dbReference>
<dbReference type="GO" id="GO:0005789">
    <property type="term" value="C:endoplasmic reticulum membrane"/>
    <property type="evidence" value="ECO:0007669"/>
    <property type="project" value="UniProtKB-SubCell"/>
</dbReference>
<evidence type="ECO:0000256" key="9">
    <source>
        <dbReference type="ARBA" id="ARBA00023242"/>
    </source>
</evidence>
<feature type="transmembrane region" description="Helical" evidence="10">
    <location>
        <begin position="330"/>
        <end position="348"/>
    </location>
</feature>
<dbReference type="HOGENOM" id="CLU_042602_1_0_1"/>
<comment type="similarity">
    <text evidence="4">Belongs to the TMEM43 family.</text>
</comment>
<protein>
    <submittedName>
        <fullName evidence="11">Transmembrane protein 43 homolog-like Protein</fullName>
    </submittedName>
</protein>
<dbReference type="STRING" id="7070.D6WKX6"/>
<evidence type="ECO:0000256" key="5">
    <source>
        <dbReference type="ARBA" id="ARBA00022692"/>
    </source>
</evidence>
<reference evidence="11 12" key="2">
    <citation type="journal article" date="2010" name="Nucleic Acids Res.">
        <title>BeetleBase in 2010: revisions to provide comprehensive genomic information for Tribolium castaneum.</title>
        <authorList>
            <person name="Kim H.S."/>
            <person name="Murphy T."/>
            <person name="Xia J."/>
            <person name="Caragea D."/>
            <person name="Park Y."/>
            <person name="Beeman R.W."/>
            <person name="Lorenzen M.D."/>
            <person name="Butcher S."/>
            <person name="Manak J.R."/>
            <person name="Brown S.J."/>
        </authorList>
    </citation>
    <scope>GENOME REANNOTATION</scope>
    <source>
        <strain evidence="11 12">Georgia GA2</strain>
    </source>
</reference>
<dbReference type="PANTHER" id="PTHR13416:SF2">
    <property type="entry name" value="TRANSMEMBRANE PROTEIN 43"/>
    <property type="match status" value="1"/>
</dbReference>
<reference evidence="11 12" key="1">
    <citation type="journal article" date="2008" name="Nature">
        <title>The genome of the model beetle and pest Tribolium castaneum.</title>
        <authorList>
            <consortium name="Tribolium Genome Sequencing Consortium"/>
            <person name="Richards S."/>
            <person name="Gibbs R.A."/>
            <person name="Weinstock G.M."/>
            <person name="Brown S.J."/>
            <person name="Denell R."/>
            <person name="Beeman R.W."/>
            <person name="Gibbs R."/>
            <person name="Beeman R.W."/>
            <person name="Brown S.J."/>
            <person name="Bucher G."/>
            <person name="Friedrich M."/>
            <person name="Grimmelikhuijzen C.J."/>
            <person name="Klingler M."/>
            <person name="Lorenzen M."/>
            <person name="Richards S."/>
            <person name="Roth S."/>
            <person name="Schroder R."/>
            <person name="Tautz D."/>
            <person name="Zdobnov E.M."/>
            <person name="Muzny D."/>
            <person name="Gibbs R.A."/>
            <person name="Weinstock G.M."/>
            <person name="Attaway T."/>
            <person name="Bell S."/>
            <person name="Buhay C.J."/>
            <person name="Chandrabose M.N."/>
            <person name="Chavez D."/>
            <person name="Clerk-Blankenburg K.P."/>
            <person name="Cree A."/>
            <person name="Dao M."/>
            <person name="Davis C."/>
            <person name="Chacko J."/>
            <person name="Dinh H."/>
            <person name="Dugan-Rocha S."/>
            <person name="Fowler G."/>
            <person name="Garner T.T."/>
            <person name="Garnes J."/>
            <person name="Gnirke A."/>
            <person name="Hawes A."/>
            <person name="Hernandez J."/>
            <person name="Hines S."/>
            <person name="Holder M."/>
            <person name="Hume J."/>
            <person name="Jhangiani S.N."/>
            <person name="Joshi V."/>
            <person name="Khan Z.M."/>
            <person name="Jackson L."/>
            <person name="Kovar C."/>
            <person name="Kowis A."/>
            <person name="Lee S."/>
            <person name="Lewis L.R."/>
            <person name="Margolis J."/>
            <person name="Morgan M."/>
            <person name="Nazareth L.V."/>
            <person name="Nguyen N."/>
            <person name="Okwuonu G."/>
            <person name="Parker D."/>
            <person name="Richards S."/>
            <person name="Ruiz S.J."/>
            <person name="Santibanez J."/>
            <person name="Savard J."/>
            <person name="Scherer S.E."/>
            <person name="Schneider B."/>
            <person name="Sodergren E."/>
            <person name="Tautz D."/>
            <person name="Vattahil S."/>
            <person name="Villasana D."/>
            <person name="White C.S."/>
            <person name="Wright R."/>
            <person name="Park Y."/>
            <person name="Beeman R.W."/>
            <person name="Lord J."/>
            <person name="Oppert B."/>
            <person name="Lorenzen M."/>
            <person name="Brown S."/>
            <person name="Wang L."/>
            <person name="Savard J."/>
            <person name="Tautz D."/>
            <person name="Richards S."/>
            <person name="Weinstock G."/>
            <person name="Gibbs R.A."/>
            <person name="Liu Y."/>
            <person name="Worley K."/>
            <person name="Weinstock G."/>
            <person name="Elsik C.G."/>
            <person name="Reese J.T."/>
            <person name="Elhaik E."/>
            <person name="Landan G."/>
            <person name="Graur D."/>
            <person name="Arensburger P."/>
            <person name="Atkinson P."/>
            <person name="Beeman R.W."/>
            <person name="Beidler J."/>
            <person name="Brown S.J."/>
            <person name="Demuth J.P."/>
            <person name="Drury D.W."/>
            <person name="Du Y.Z."/>
            <person name="Fujiwara H."/>
            <person name="Lorenzen M."/>
            <person name="Maselli V."/>
            <person name="Osanai M."/>
            <person name="Park Y."/>
            <person name="Robertson H.M."/>
            <person name="Tu Z."/>
            <person name="Wang J.J."/>
            <person name="Wang S."/>
            <person name="Richards S."/>
            <person name="Song H."/>
            <person name="Zhang L."/>
            <person name="Sodergren E."/>
            <person name="Werner D."/>
            <person name="Stanke M."/>
            <person name="Morgenstern B."/>
            <person name="Solovyev V."/>
            <person name="Kosarev P."/>
            <person name="Brown G."/>
            <person name="Chen H.C."/>
            <person name="Ermolaeva O."/>
            <person name="Hlavina W."/>
            <person name="Kapustin Y."/>
            <person name="Kiryutin B."/>
            <person name="Kitts P."/>
            <person name="Maglott D."/>
            <person name="Pruitt K."/>
            <person name="Sapojnikov V."/>
            <person name="Souvorov A."/>
            <person name="Mackey A.J."/>
            <person name="Waterhouse R.M."/>
            <person name="Wyder S."/>
            <person name="Zdobnov E.M."/>
            <person name="Zdobnov E.M."/>
            <person name="Wyder S."/>
            <person name="Kriventseva E.V."/>
            <person name="Kadowaki T."/>
            <person name="Bork P."/>
            <person name="Aranda M."/>
            <person name="Bao R."/>
            <person name="Beermann A."/>
            <person name="Berns N."/>
            <person name="Bolognesi R."/>
            <person name="Bonneton F."/>
            <person name="Bopp D."/>
            <person name="Brown S.J."/>
            <person name="Bucher G."/>
            <person name="Butts T."/>
            <person name="Chaumot A."/>
            <person name="Denell R.E."/>
            <person name="Ferrier D.E."/>
            <person name="Friedrich M."/>
            <person name="Gordon C.M."/>
            <person name="Jindra M."/>
            <person name="Klingler M."/>
            <person name="Lan Q."/>
            <person name="Lattorff H.M."/>
            <person name="Laudet V."/>
            <person name="von Levetsow C."/>
            <person name="Liu Z."/>
            <person name="Lutz R."/>
            <person name="Lynch J.A."/>
            <person name="da Fonseca R.N."/>
            <person name="Posnien N."/>
            <person name="Reuter R."/>
            <person name="Roth S."/>
            <person name="Savard J."/>
            <person name="Schinko J.B."/>
            <person name="Schmitt C."/>
            <person name="Schoppmeier M."/>
            <person name="Schroder R."/>
            <person name="Shippy T.D."/>
            <person name="Simonnet F."/>
            <person name="Marques-Souza H."/>
            <person name="Tautz D."/>
            <person name="Tomoyasu Y."/>
            <person name="Trauner J."/>
            <person name="Van der Zee M."/>
            <person name="Vervoort M."/>
            <person name="Wittkopp N."/>
            <person name="Wimmer E.A."/>
            <person name="Yang X."/>
            <person name="Jones A.K."/>
            <person name="Sattelle D.B."/>
            <person name="Ebert P.R."/>
            <person name="Nelson D."/>
            <person name="Scott J.G."/>
            <person name="Beeman R.W."/>
            <person name="Muthukrishnan S."/>
            <person name="Kramer K.J."/>
            <person name="Arakane Y."/>
            <person name="Beeman R.W."/>
            <person name="Zhu Q."/>
            <person name="Hogenkamp D."/>
            <person name="Dixit R."/>
            <person name="Oppert B."/>
            <person name="Jiang H."/>
            <person name="Zou Z."/>
            <person name="Marshall J."/>
            <person name="Elpidina E."/>
            <person name="Vinokurov K."/>
            <person name="Oppert C."/>
            <person name="Zou Z."/>
            <person name="Evans J."/>
            <person name="Lu Z."/>
            <person name="Zhao P."/>
            <person name="Sumathipala N."/>
            <person name="Altincicek B."/>
            <person name="Vilcinskas A."/>
            <person name="Williams M."/>
            <person name="Hultmark D."/>
            <person name="Hetru C."/>
            <person name="Jiang H."/>
            <person name="Grimmelikhuijzen C.J."/>
            <person name="Hauser F."/>
            <person name="Cazzamali G."/>
            <person name="Williamson M."/>
            <person name="Park Y."/>
            <person name="Li B."/>
            <person name="Tanaka Y."/>
            <person name="Predel R."/>
            <person name="Neupert S."/>
            <person name="Schachtner J."/>
            <person name="Verleyen P."/>
            <person name="Raible F."/>
            <person name="Bork P."/>
            <person name="Friedrich M."/>
            <person name="Walden K.K."/>
            <person name="Robertson H.M."/>
            <person name="Angeli S."/>
            <person name="Foret S."/>
            <person name="Bucher G."/>
            <person name="Schuetz S."/>
            <person name="Maleszka R."/>
            <person name="Wimmer E.A."/>
            <person name="Beeman R.W."/>
            <person name="Lorenzen M."/>
            <person name="Tomoyasu Y."/>
            <person name="Miller S.C."/>
            <person name="Grossmann D."/>
            <person name="Bucher G."/>
        </authorList>
    </citation>
    <scope>NUCLEOTIDE SEQUENCE [LARGE SCALE GENOMIC DNA]</scope>
    <source>
        <strain evidence="11 12">Georgia GA2</strain>
    </source>
</reference>
<feature type="transmembrane region" description="Helical" evidence="10">
    <location>
        <begin position="355"/>
        <end position="375"/>
    </location>
</feature>
<organism evidence="11 12">
    <name type="scientific">Tribolium castaneum</name>
    <name type="common">Red flour beetle</name>
    <dbReference type="NCBI Taxonomy" id="7070"/>
    <lineage>
        <taxon>Eukaryota</taxon>
        <taxon>Metazoa</taxon>
        <taxon>Ecdysozoa</taxon>
        <taxon>Arthropoda</taxon>
        <taxon>Hexapoda</taxon>
        <taxon>Insecta</taxon>
        <taxon>Pterygota</taxon>
        <taxon>Neoptera</taxon>
        <taxon>Endopterygota</taxon>
        <taxon>Coleoptera</taxon>
        <taxon>Polyphaga</taxon>
        <taxon>Cucujiformia</taxon>
        <taxon>Tenebrionidae</taxon>
        <taxon>Tenebrionidae incertae sedis</taxon>
        <taxon>Tribolium</taxon>
    </lineage>
</organism>